<evidence type="ECO:0000313" key="3">
    <source>
        <dbReference type="EMBL" id="KAG6393911.1"/>
    </source>
</evidence>
<dbReference type="Proteomes" id="UP000298416">
    <property type="component" value="Unassembled WGS sequence"/>
</dbReference>
<dbReference type="EMBL" id="PNBA02000017">
    <property type="protein sequence ID" value="KAG6393911.1"/>
    <property type="molecule type" value="Genomic_DNA"/>
</dbReference>
<dbReference type="InterPro" id="IPR026961">
    <property type="entry name" value="PGG_dom"/>
</dbReference>
<gene>
    <name evidence="3" type="ORF">SASPL_144486</name>
</gene>
<reference evidence="3" key="1">
    <citation type="submission" date="2018-01" db="EMBL/GenBank/DDBJ databases">
        <authorList>
            <person name="Mao J.F."/>
        </authorList>
    </citation>
    <scope>NUCLEOTIDE SEQUENCE</scope>
    <source>
        <strain evidence="3">Huo1</strain>
        <tissue evidence="3">Leaf</tissue>
    </source>
</reference>
<dbReference type="PANTHER" id="PTHR24177">
    <property type="entry name" value="CASKIN"/>
    <property type="match status" value="1"/>
</dbReference>
<evidence type="ECO:0000259" key="2">
    <source>
        <dbReference type="Pfam" id="PF13962"/>
    </source>
</evidence>
<keyword evidence="1" id="KW-0812">Transmembrane</keyword>
<accession>A0A8X8Z6T9</accession>
<proteinExistence type="predicted"/>
<dbReference type="GO" id="GO:0016020">
    <property type="term" value="C:membrane"/>
    <property type="evidence" value="ECO:0007669"/>
    <property type="project" value="TreeGrafter"/>
</dbReference>
<keyword evidence="1" id="KW-1133">Transmembrane helix</keyword>
<reference evidence="3" key="2">
    <citation type="submission" date="2020-08" db="EMBL/GenBank/DDBJ databases">
        <title>Plant Genome Project.</title>
        <authorList>
            <person name="Zhang R.-G."/>
        </authorList>
    </citation>
    <scope>NUCLEOTIDE SEQUENCE</scope>
    <source>
        <strain evidence="3">Huo1</strain>
        <tissue evidence="3">Leaf</tissue>
    </source>
</reference>
<feature type="transmembrane region" description="Helical" evidence="1">
    <location>
        <begin position="232"/>
        <end position="249"/>
    </location>
</feature>
<protein>
    <recommendedName>
        <fullName evidence="2">PGG domain-containing protein</fullName>
    </recommendedName>
</protein>
<feature type="transmembrane region" description="Helical" evidence="1">
    <location>
        <begin position="20"/>
        <end position="37"/>
    </location>
</feature>
<feature type="domain" description="PGG" evidence="2">
    <location>
        <begin position="153"/>
        <end position="248"/>
    </location>
</feature>
<sequence length="297" mass="32429">MLQKHPNLANIKGENGVWPLYMAALLGFGEMANLLYLNSNIGSWTTLEKANMLTSAIDSELYVLPCMKKSAIDDINARCNAKRLMNCLWDAVELCKEDIEIAGAVEPAHVEATVVAVEKLVQPAFRHKKNKEGQTPRELFVVEHKDLCAEGEKYMKQTAKSCMVVAVLIATVVFTTAFTVPGGYNGRGAPILESQRMFMLFPVSEAVATLSSLTSMLMFLSILTSRYSDEDFLMALPVWMVVGLLTLFFSNDGGVLLVLAVLRAWAGGGSTALGFLWGRAVDVCGVEVSSLEDYTAL</sequence>
<feature type="transmembrane region" description="Helical" evidence="1">
    <location>
        <begin position="162"/>
        <end position="180"/>
    </location>
</feature>
<feature type="transmembrane region" description="Helical" evidence="1">
    <location>
        <begin position="200"/>
        <end position="220"/>
    </location>
</feature>
<keyword evidence="4" id="KW-1185">Reference proteome</keyword>
<dbReference type="PANTHER" id="PTHR24177:SF292">
    <property type="entry name" value="ANKYRIN REPEAT FAMILY PROTEIN-RELATED"/>
    <property type="match status" value="1"/>
</dbReference>
<name>A0A8X8Z6T9_SALSN</name>
<feature type="transmembrane region" description="Helical" evidence="1">
    <location>
        <begin position="255"/>
        <end position="277"/>
    </location>
</feature>
<comment type="caution">
    <text evidence="3">The sequence shown here is derived from an EMBL/GenBank/DDBJ whole genome shotgun (WGS) entry which is preliminary data.</text>
</comment>
<evidence type="ECO:0000313" key="4">
    <source>
        <dbReference type="Proteomes" id="UP000298416"/>
    </source>
</evidence>
<keyword evidence="1" id="KW-0472">Membrane</keyword>
<dbReference type="AlphaFoldDB" id="A0A8X8Z6T9"/>
<dbReference type="Pfam" id="PF13962">
    <property type="entry name" value="PGG"/>
    <property type="match status" value="1"/>
</dbReference>
<organism evidence="3">
    <name type="scientific">Salvia splendens</name>
    <name type="common">Scarlet sage</name>
    <dbReference type="NCBI Taxonomy" id="180675"/>
    <lineage>
        <taxon>Eukaryota</taxon>
        <taxon>Viridiplantae</taxon>
        <taxon>Streptophyta</taxon>
        <taxon>Embryophyta</taxon>
        <taxon>Tracheophyta</taxon>
        <taxon>Spermatophyta</taxon>
        <taxon>Magnoliopsida</taxon>
        <taxon>eudicotyledons</taxon>
        <taxon>Gunneridae</taxon>
        <taxon>Pentapetalae</taxon>
        <taxon>asterids</taxon>
        <taxon>lamiids</taxon>
        <taxon>Lamiales</taxon>
        <taxon>Lamiaceae</taxon>
        <taxon>Nepetoideae</taxon>
        <taxon>Mentheae</taxon>
        <taxon>Salviinae</taxon>
        <taxon>Salvia</taxon>
        <taxon>Salvia subgen. Calosphace</taxon>
        <taxon>core Calosphace</taxon>
    </lineage>
</organism>
<evidence type="ECO:0000256" key="1">
    <source>
        <dbReference type="SAM" id="Phobius"/>
    </source>
</evidence>